<organism evidence="1 2">
    <name type="scientific">Alishewanella tabrizica</name>
    <dbReference type="NCBI Taxonomy" id="671278"/>
    <lineage>
        <taxon>Bacteria</taxon>
        <taxon>Pseudomonadati</taxon>
        <taxon>Pseudomonadota</taxon>
        <taxon>Gammaproteobacteria</taxon>
        <taxon>Alteromonadales</taxon>
        <taxon>Alteromonadaceae</taxon>
        <taxon>Alishewanella</taxon>
    </lineage>
</organism>
<gene>
    <name evidence="1" type="ORF">GCM10008111_18360</name>
</gene>
<evidence type="ECO:0000313" key="2">
    <source>
        <dbReference type="Proteomes" id="UP000634667"/>
    </source>
</evidence>
<proteinExistence type="predicted"/>
<dbReference type="SUPFAM" id="SSF53474">
    <property type="entry name" value="alpha/beta-Hydrolases"/>
    <property type="match status" value="1"/>
</dbReference>
<evidence type="ECO:0008006" key="3">
    <source>
        <dbReference type="Google" id="ProtNLM"/>
    </source>
</evidence>
<dbReference type="EMBL" id="BMYR01000007">
    <property type="protein sequence ID" value="GGW62720.1"/>
    <property type="molecule type" value="Genomic_DNA"/>
</dbReference>
<sequence length="270" mass="30322">MTIKAEFVTGTQGKYFLTQWPSKQKNAPVLVILQPFAEEQNKVRHLYRKLAEPLQQQGWKVLLPDHYGTGDSEGDLDTATTVIWRNDLQQLLASLANDGFEQVNFLAVRFGVLQLFDLLNHSNLALKAQQLILWQPVFDIDKFWQQFVRIKVAEAMAVGAKISEKELQQQLANGQSIEIAGYPISPAFYRSLAQMNTALPALLPEYSVSWFETSQLNTTALPVKNMLQQLQQGGVNFVPLKDELYWQSAELASADTLIALTLQQLTSGAV</sequence>
<protein>
    <recommendedName>
        <fullName evidence="3">Hydrolase</fullName>
    </recommendedName>
</protein>
<evidence type="ECO:0000313" key="1">
    <source>
        <dbReference type="EMBL" id="GGW62720.1"/>
    </source>
</evidence>
<dbReference type="Proteomes" id="UP000634667">
    <property type="component" value="Unassembled WGS sequence"/>
</dbReference>
<reference evidence="2" key="1">
    <citation type="journal article" date="2019" name="Int. J. Syst. Evol. Microbiol.">
        <title>The Global Catalogue of Microorganisms (GCM) 10K type strain sequencing project: providing services to taxonomists for standard genome sequencing and annotation.</title>
        <authorList>
            <consortium name="The Broad Institute Genomics Platform"/>
            <consortium name="The Broad Institute Genome Sequencing Center for Infectious Disease"/>
            <person name="Wu L."/>
            <person name="Ma J."/>
        </authorList>
    </citation>
    <scope>NUCLEOTIDE SEQUENCE [LARGE SCALE GENOMIC DNA]</scope>
    <source>
        <strain evidence="2">KCTC 23723</strain>
    </source>
</reference>
<dbReference type="InterPro" id="IPR029058">
    <property type="entry name" value="AB_hydrolase_fold"/>
</dbReference>
<name>A0ABQ2WMD6_9ALTE</name>
<dbReference type="Gene3D" id="3.40.50.1820">
    <property type="entry name" value="alpha/beta hydrolase"/>
    <property type="match status" value="1"/>
</dbReference>
<comment type="caution">
    <text evidence="1">The sequence shown here is derived from an EMBL/GenBank/DDBJ whole genome shotgun (WGS) entry which is preliminary data.</text>
</comment>
<accession>A0ABQ2WMD6</accession>
<dbReference type="RefSeq" id="WP_189482765.1">
    <property type="nucleotide sequence ID" value="NZ_BMYR01000007.1"/>
</dbReference>
<keyword evidence="2" id="KW-1185">Reference proteome</keyword>